<dbReference type="EMBL" id="SNSC02000013">
    <property type="protein sequence ID" value="TID19058.1"/>
    <property type="molecule type" value="Genomic_DNA"/>
</dbReference>
<dbReference type="Proteomes" id="UP000298493">
    <property type="component" value="Unassembled WGS sequence"/>
</dbReference>
<evidence type="ECO:0000256" key="1">
    <source>
        <dbReference type="SAM" id="MobiDB-lite"/>
    </source>
</evidence>
<feature type="region of interest" description="Disordered" evidence="1">
    <location>
        <begin position="1"/>
        <end position="94"/>
    </location>
</feature>
<dbReference type="AlphaFoldDB" id="A0A4Z1NZK1"/>
<evidence type="ECO:0000313" key="3">
    <source>
        <dbReference type="Proteomes" id="UP000298493"/>
    </source>
</evidence>
<reference evidence="2 3" key="1">
    <citation type="submission" date="2019-04" db="EMBL/GenBank/DDBJ databases">
        <title>High contiguity whole genome sequence and gene annotation resource for two Venturia nashicola isolates.</title>
        <authorList>
            <person name="Prokchorchik M."/>
            <person name="Won K."/>
            <person name="Lee Y."/>
            <person name="Choi E.D."/>
            <person name="Segonzac C."/>
            <person name="Sohn K.H."/>
        </authorList>
    </citation>
    <scope>NUCLEOTIDE SEQUENCE [LARGE SCALE GENOMIC DNA]</scope>
    <source>
        <strain evidence="2 3">PRI2</strain>
    </source>
</reference>
<sequence>MSSTPASMLSATGNKDSLCDKNQSHPKSPSKAVDQFTTARSLTTSSLAENQSPTIRQTLSQMDIMGDEVPPPSLRTSQTAPPPTTTDTDGKDWQNIRQTERVLQDELERQAGAMKQEDC</sequence>
<proteinExistence type="predicted"/>
<evidence type="ECO:0000313" key="2">
    <source>
        <dbReference type="EMBL" id="TID19058.1"/>
    </source>
</evidence>
<name>A0A4Z1NZK1_9PEZI</name>
<organism evidence="2 3">
    <name type="scientific">Venturia nashicola</name>
    <dbReference type="NCBI Taxonomy" id="86259"/>
    <lineage>
        <taxon>Eukaryota</taxon>
        <taxon>Fungi</taxon>
        <taxon>Dikarya</taxon>
        <taxon>Ascomycota</taxon>
        <taxon>Pezizomycotina</taxon>
        <taxon>Dothideomycetes</taxon>
        <taxon>Pleosporomycetidae</taxon>
        <taxon>Venturiales</taxon>
        <taxon>Venturiaceae</taxon>
        <taxon>Venturia</taxon>
    </lineage>
</organism>
<keyword evidence="3" id="KW-1185">Reference proteome</keyword>
<accession>A0A4Z1NZK1</accession>
<protein>
    <submittedName>
        <fullName evidence="2">Uncharacterized protein</fullName>
    </submittedName>
</protein>
<feature type="compositionally biased region" description="Low complexity" evidence="1">
    <location>
        <begin position="37"/>
        <end position="48"/>
    </location>
</feature>
<feature type="compositionally biased region" description="Polar residues" evidence="1">
    <location>
        <begin position="1"/>
        <end position="15"/>
    </location>
</feature>
<comment type="caution">
    <text evidence="2">The sequence shown here is derived from an EMBL/GenBank/DDBJ whole genome shotgun (WGS) entry which is preliminary data.</text>
</comment>
<gene>
    <name evidence="2" type="ORF">E6O75_ATG06179</name>
</gene>
<feature type="compositionally biased region" description="Polar residues" evidence="1">
    <location>
        <begin position="49"/>
        <end position="61"/>
    </location>
</feature>
<dbReference type="OrthoDB" id="10576360at2759"/>